<feature type="compositionally biased region" description="Basic and acidic residues" evidence="1">
    <location>
        <begin position="12"/>
        <end position="22"/>
    </location>
</feature>
<keyword evidence="3" id="KW-1185">Reference proteome</keyword>
<evidence type="ECO:0000313" key="2">
    <source>
        <dbReference type="EMBL" id="KAK3920948.1"/>
    </source>
</evidence>
<evidence type="ECO:0000256" key="1">
    <source>
        <dbReference type="SAM" id="MobiDB-lite"/>
    </source>
</evidence>
<protein>
    <submittedName>
        <fullName evidence="2">Polyprotein</fullName>
    </submittedName>
</protein>
<name>A0AAE1HGY6_9NEOP</name>
<sequence>MPVTPKMRNVRRIGDLHDRGEQQQRPPAVALRQRRGPQPSLASLHLILIHNSIEANLFTDTHC</sequence>
<dbReference type="Proteomes" id="UP001219518">
    <property type="component" value="Unassembled WGS sequence"/>
</dbReference>
<reference evidence="2" key="2">
    <citation type="journal article" date="2023" name="BMC Genomics">
        <title>Pest status, molecular evolution, and epigenetic factors derived from the genome assembly of Frankliniella fusca, a thysanopteran phytovirus vector.</title>
        <authorList>
            <person name="Catto M.A."/>
            <person name="Labadie P.E."/>
            <person name="Jacobson A.L."/>
            <person name="Kennedy G.G."/>
            <person name="Srinivasan R."/>
            <person name="Hunt B.G."/>
        </authorList>
    </citation>
    <scope>NUCLEOTIDE SEQUENCE</scope>
    <source>
        <strain evidence="2">PL_HMW_Pooled</strain>
    </source>
</reference>
<evidence type="ECO:0000313" key="3">
    <source>
        <dbReference type="Proteomes" id="UP001219518"/>
    </source>
</evidence>
<gene>
    <name evidence="2" type="ORF">KUF71_001202</name>
</gene>
<accession>A0AAE1HGY6</accession>
<organism evidence="2 3">
    <name type="scientific">Frankliniella fusca</name>
    <dbReference type="NCBI Taxonomy" id="407009"/>
    <lineage>
        <taxon>Eukaryota</taxon>
        <taxon>Metazoa</taxon>
        <taxon>Ecdysozoa</taxon>
        <taxon>Arthropoda</taxon>
        <taxon>Hexapoda</taxon>
        <taxon>Insecta</taxon>
        <taxon>Pterygota</taxon>
        <taxon>Neoptera</taxon>
        <taxon>Paraneoptera</taxon>
        <taxon>Thysanoptera</taxon>
        <taxon>Terebrantia</taxon>
        <taxon>Thripoidea</taxon>
        <taxon>Thripidae</taxon>
        <taxon>Frankliniella</taxon>
    </lineage>
</organism>
<dbReference type="AlphaFoldDB" id="A0AAE1HGY6"/>
<feature type="region of interest" description="Disordered" evidence="1">
    <location>
        <begin position="1"/>
        <end position="36"/>
    </location>
</feature>
<proteinExistence type="predicted"/>
<dbReference type="EMBL" id="JAHWGI010001025">
    <property type="protein sequence ID" value="KAK3920948.1"/>
    <property type="molecule type" value="Genomic_DNA"/>
</dbReference>
<comment type="caution">
    <text evidence="2">The sequence shown here is derived from an EMBL/GenBank/DDBJ whole genome shotgun (WGS) entry which is preliminary data.</text>
</comment>
<reference evidence="2" key="1">
    <citation type="submission" date="2021-07" db="EMBL/GenBank/DDBJ databases">
        <authorList>
            <person name="Catto M.A."/>
            <person name="Jacobson A."/>
            <person name="Kennedy G."/>
            <person name="Labadie P."/>
            <person name="Hunt B.G."/>
            <person name="Srinivasan R."/>
        </authorList>
    </citation>
    <scope>NUCLEOTIDE SEQUENCE</scope>
    <source>
        <strain evidence="2">PL_HMW_Pooled</strain>
        <tissue evidence="2">Head</tissue>
    </source>
</reference>